<dbReference type="InterPro" id="IPR001584">
    <property type="entry name" value="Integrase_cat-core"/>
</dbReference>
<dbReference type="InterPro" id="IPR012337">
    <property type="entry name" value="RNaseH-like_sf"/>
</dbReference>
<sequence>MRTLKYENVYPASYITMKEAKVGIKEYIDIYNNERLHSSIGYMTPDEVYSGILDAA</sequence>
<organism evidence="2 3">
    <name type="scientific">Francisella halioticida</name>
    <dbReference type="NCBI Taxonomy" id="549298"/>
    <lineage>
        <taxon>Bacteria</taxon>
        <taxon>Pseudomonadati</taxon>
        <taxon>Pseudomonadota</taxon>
        <taxon>Gammaproteobacteria</taxon>
        <taxon>Thiotrichales</taxon>
        <taxon>Francisellaceae</taxon>
        <taxon>Francisella</taxon>
    </lineage>
</organism>
<dbReference type="PANTHER" id="PTHR46889">
    <property type="entry name" value="TRANSPOSASE INSF FOR INSERTION SEQUENCE IS3B-RELATED"/>
    <property type="match status" value="1"/>
</dbReference>
<proteinExistence type="predicted"/>
<feature type="domain" description="Integrase catalytic" evidence="1">
    <location>
        <begin position="2"/>
        <end position="45"/>
    </location>
</feature>
<dbReference type="EMBL" id="CP022132">
    <property type="protein sequence ID" value="ASG68089.1"/>
    <property type="molecule type" value="Genomic_DNA"/>
</dbReference>
<accession>A0ABN5AW04</accession>
<name>A0ABN5AW04_9GAMM</name>
<dbReference type="InterPro" id="IPR050900">
    <property type="entry name" value="Transposase_IS3/IS150/IS904"/>
</dbReference>
<gene>
    <name evidence="2" type="ORF">CDV26_06545</name>
</gene>
<evidence type="ECO:0000313" key="2">
    <source>
        <dbReference type="EMBL" id="ASG68089.1"/>
    </source>
</evidence>
<dbReference type="PANTHER" id="PTHR46889:SF7">
    <property type="entry name" value="TRANSPOSASE FOR INSERTION SEQUENCE ELEMENT IS904"/>
    <property type="match status" value="1"/>
</dbReference>
<dbReference type="RefSeq" id="WP_088772595.1">
    <property type="nucleotide sequence ID" value="NZ_CP022132.1"/>
</dbReference>
<protein>
    <recommendedName>
        <fullName evidence="1">Integrase catalytic domain-containing protein</fullName>
    </recommendedName>
</protein>
<dbReference type="Pfam" id="PF13683">
    <property type="entry name" value="rve_3"/>
    <property type="match status" value="1"/>
</dbReference>
<evidence type="ECO:0000259" key="1">
    <source>
        <dbReference type="Pfam" id="PF13683"/>
    </source>
</evidence>
<reference evidence="2 3" key="1">
    <citation type="submission" date="2017-06" db="EMBL/GenBank/DDBJ databases">
        <title>Complete genome of Francisella halioticida.</title>
        <authorList>
            <person name="Sjodin A."/>
        </authorList>
    </citation>
    <scope>NUCLEOTIDE SEQUENCE [LARGE SCALE GENOMIC DNA]</scope>
    <source>
        <strain evidence="2 3">DSM 23729</strain>
    </source>
</reference>
<evidence type="ECO:0000313" key="3">
    <source>
        <dbReference type="Proteomes" id="UP000249910"/>
    </source>
</evidence>
<dbReference type="Proteomes" id="UP000249910">
    <property type="component" value="Chromosome"/>
</dbReference>
<keyword evidence="3" id="KW-1185">Reference proteome</keyword>
<dbReference type="SUPFAM" id="SSF53098">
    <property type="entry name" value="Ribonuclease H-like"/>
    <property type="match status" value="1"/>
</dbReference>